<dbReference type="Pfam" id="PF04430">
    <property type="entry name" value="DUF498"/>
    <property type="match status" value="1"/>
</dbReference>
<gene>
    <name evidence="1" type="ORF">ABS767_11645</name>
</gene>
<protein>
    <submittedName>
        <fullName evidence="1">MTH938/NDUFAF3 family protein</fullName>
    </submittedName>
</protein>
<evidence type="ECO:0000313" key="1">
    <source>
        <dbReference type="EMBL" id="MFL9841618.1"/>
    </source>
</evidence>
<dbReference type="PANTHER" id="PTHR21192:SF2">
    <property type="entry name" value="NADH DEHYDROGENASE [UBIQUINONE] 1 ALPHA SUBCOMPLEX ASSEMBLY FACTOR 3"/>
    <property type="match status" value="1"/>
</dbReference>
<dbReference type="InterPro" id="IPR007523">
    <property type="entry name" value="NDUFAF3/AAMDC"/>
</dbReference>
<dbReference type="Gene3D" id="3.40.1230.10">
    <property type="entry name" value="MTH938-like"/>
    <property type="match status" value="1"/>
</dbReference>
<evidence type="ECO:0000313" key="2">
    <source>
        <dbReference type="Proteomes" id="UP001629244"/>
    </source>
</evidence>
<dbReference type="SUPFAM" id="SSF64076">
    <property type="entry name" value="MTH938-like"/>
    <property type="match status" value="1"/>
</dbReference>
<reference evidence="1 2" key="1">
    <citation type="submission" date="2024-06" db="EMBL/GenBank/DDBJ databases">
        <authorList>
            <person name="Kaempfer P."/>
            <person name="Viver T."/>
        </authorList>
    </citation>
    <scope>NUCLEOTIDE SEQUENCE [LARGE SCALE GENOMIC DNA]</scope>
    <source>
        <strain evidence="1 2">ST-64</strain>
    </source>
</reference>
<dbReference type="Proteomes" id="UP001629244">
    <property type="component" value="Unassembled WGS sequence"/>
</dbReference>
<proteinExistence type="predicted"/>
<keyword evidence="2" id="KW-1185">Reference proteome</keyword>
<name>A0ABW8YMV2_9SPHN</name>
<dbReference type="RefSeq" id="WP_408078700.1">
    <property type="nucleotide sequence ID" value="NZ_JBELQC010000001.1"/>
</dbReference>
<organism evidence="1 2">
    <name type="scientific">Sphingomonas plantiphila</name>
    <dbReference type="NCBI Taxonomy" id="3163295"/>
    <lineage>
        <taxon>Bacteria</taxon>
        <taxon>Pseudomonadati</taxon>
        <taxon>Pseudomonadota</taxon>
        <taxon>Alphaproteobacteria</taxon>
        <taxon>Sphingomonadales</taxon>
        <taxon>Sphingomonadaceae</taxon>
        <taxon>Sphingomonas</taxon>
    </lineage>
</organism>
<dbReference type="EMBL" id="JBELQC010000001">
    <property type="protein sequence ID" value="MFL9841618.1"/>
    <property type="molecule type" value="Genomic_DNA"/>
</dbReference>
<dbReference type="PANTHER" id="PTHR21192">
    <property type="entry name" value="NUCLEAR PROTEIN E3-3"/>
    <property type="match status" value="1"/>
</dbReference>
<comment type="caution">
    <text evidence="1">The sequence shown here is derived from an EMBL/GenBank/DDBJ whole genome shotgun (WGS) entry which is preliminary data.</text>
</comment>
<sequence length="113" mass="12141">MEGPVVSGFSGRGFRVDDGVYEGLLLTPSRAEGWAPPPLEALTPEAFAPLLALDRLPEFVLLGTGSKLRRPSPALEAALPFGIEVMDSRAAARAWGVLRGELRWIAALLYPLD</sequence>
<dbReference type="InterPro" id="IPR036748">
    <property type="entry name" value="MTH938-like_sf"/>
</dbReference>
<accession>A0ABW8YMV2</accession>